<dbReference type="InterPro" id="IPR041854">
    <property type="entry name" value="BFD-like_2Fe2S-bd_dom_sf"/>
</dbReference>
<keyword evidence="9" id="KW-0411">Iron-sulfur</keyword>
<dbReference type="SMART" id="SM00926">
    <property type="entry name" value="Molybdop_Fe4S4"/>
    <property type="match status" value="1"/>
</dbReference>
<dbReference type="InterPro" id="IPR050123">
    <property type="entry name" value="Prok_molybdopt-oxidoreductase"/>
</dbReference>
<dbReference type="SUPFAM" id="SSF50692">
    <property type="entry name" value="ADC-like"/>
    <property type="match status" value="1"/>
</dbReference>
<dbReference type="InterPro" id="IPR007419">
    <property type="entry name" value="BFD-like_2Fe2S-bd_dom"/>
</dbReference>
<keyword evidence="8" id="KW-0408">Iron</keyword>
<dbReference type="Gene3D" id="1.10.10.1100">
    <property type="entry name" value="BFD-like [2Fe-2S]-binding domain"/>
    <property type="match status" value="1"/>
</dbReference>
<dbReference type="Pfam" id="PF04879">
    <property type="entry name" value="Molybdop_Fe4S4"/>
    <property type="match status" value="1"/>
</dbReference>
<evidence type="ECO:0000256" key="4">
    <source>
        <dbReference type="ARBA" id="ARBA00022485"/>
    </source>
</evidence>
<comment type="cofactor">
    <cofactor evidence="1">
        <name>Mo-bis(molybdopterin guanine dinucleotide)</name>
        <dbReference type="ChEBI" id="CHEBI:60539"/>
    </cofactor>
</comment>
<evidence type="ECO:0000256" key="9">
    <source>
        <dbReference type="ARBA" id="ARBA00023014"/>
    </source>
</evidence>
<evidence type="ECO:0000256" key="6">
    <source>
        <dbReference type="ARBA" id="ARBA00022723"/>
    </source>
</evidence>
<dbReference type="InterPro" id="IPR006657">
    <property type="entry name" value="MoPterin_dinucl-bd_dom"/>
</dbReference>
<dbReference type="Pfam" id="PF04324">
    <property type="entry name" value="Fer2_BFD"/>
    <property type="match status" value="1"/>
</dbReference>
<dbReference type="Gene3D" id="2.40.40.20">
    <property type="match status" value="1"/>
</dbReference>
<dbReference type="Pfam" id="PF01568">
    <property type="entry name" value="Molydop_binding"/>
    <property type="match status" value="1"/>
</dbReference>
<organism evidence="12 13">
    <name type="scientific">Sneathiella marina</name>
    <dbReference type="NCBI Taxonomy" id="2950108"/>
    <lineage>
        <taxon>Bacteria</taxon>
        <taxon>Pseudomonadati</taxon>
        <taxon>Pseudomonadota</taxon>
        <taxon>Alphaproteobacteria</taxon>
        <taxon>Sneathiellales</taxon>
        <taxon>Sneathiellaceae</taxon>
        <taxon>Sneathiella</taxon>
    </lineage>
</organism>
<comment type="cofactor">
    <cofactor evidence="2">
        <name>[4Fe-4S] cluster</name>
        <dbReference type="ChEBI" id="CHEBI:49883"/>
    </cofactor>
</comment>
<proteinExistence type="inferred from homology"/>
<dbReference type="Pfam" id="PF00384">
    <property type="entry name" value="Molybdopterin"/>
    <property type="match status" value="1"/>
</dbReference>
<evidence type="ECO:0000256" key="2">
    <source>
        <dbReference type="ARBA" id="ARBA00001966"/>
    </source>
</evidence>
<protein>
    <submittedName>
        <fullName evidence="12">Molybdopterin-dependent oxidoreductase</fullName>
    </submittedName>
</protein>
<evidence type="ECO:0000313" key="12">
    <source>
        <dbReference type="EMBL" id="USG62027.1"/>
    </source>
</evidence>
<dbReference type="Gene3D" id="3.40.228.10">
    <property type="entry name" value="Dimethylsulfoxide Reductase, domain 2"/>
    <property type="match status" value="1"/>
</dbReference>
<evidence type="ECO:0000256" key="1">
    <source>
        <dbReference type="ARBA" id="ARBA00001942"/>
    </source>
</evidence>
<dbReference type="InterPro" id="IPR009010">
    <property type="entry name" value="Asp_de-COase-like_dom_sf"/>
</dbReference>
<dbReference type="CDD" id="cd02791">
    <property type="entry name" value="MopB_CT_Nitrate-R-NapA-like"/>
    <property type="match status" value="1"/>
</dbReference>
<keyword evidence="10" id="KW-0534">Nitrate assimilation</keyword>
<dbReference type="PROSITE" id="PS51669">
    <property type="entry name" value="4FE4S_MOW_BIS_MGD"/>
    <property type="match status" value="1"/>
</dbReference>
<keyword evidence="6" id="KW-0479">Metal-binding</keyword>
<dbReference type="SUPFAM" id="SSF53706">
    <property type="entry name" value="Formate dehydrogenase/DMSO reductase, domains 1-3"/>
    <property type="match status" value="1"/>
</dbReference>
<dbReference type="Gene3D" id="2.20.25.90">
    <property type="entry name" value="ADC-like domains"/>
    <property type="match status" value="1"/>
</dbReference>
<evidence type="ECO:0000256" key="5">
    <source>
        <dbReference type="ARBA" id="ARBA00022505"/>
    </source>
</evidence>
<dbReference type="InterPro" id="IPR006656">
    <property type="entry name" value="Mopterin_OxRdtase"/>
</dbReference>
<evidence type="ECO:0000256" key="3">
    <source>
        <dbReference type="ARBA" id="ARBA00008747"/>
    </source>
</evidence>
<dbReference type="Gene3D" id="3.40.50.740">
    <property type="match status" value="1"/>
</dbReference>
<dbReference type="InterPro" id="IPR027467">
    <property type="entry name" value="MopterinOxRdtase_cofactor_BS"/>
</dbReference>
<dbReference type="PROSITE" id="PS00551">
    <property type="entry name" value="MOLYBDOPTERIN_PROK_1"/>
    <property type="match status" value="1"/>
</dbReference>
<evidence type="ECO:0000256" key="10">
    <source>
        <dbReference type="ARBA" id="ARBA00023063"/>
    </source>
</evidence>
<dbReference type="PANTHER" id="PTHR43105">
    <property type="entry name" value="RESPIRATORY NITRATE REDUCTASE"/>
    <property type="match status" value="1"/>
</dbReference>
<evidence type="ECO:0000256" key="8">
    <source>
        <dbReference type="ARBA" id="ARBA00023004"/>
    </source>
</evidence>
<dbReference type="InterPro" id="IPR041957">
    <property type="entry name" value="CT_Nitrate-R-NapA-like"/>
</dbReference>
<reference evidence="12" key="1">
    <citation type="submission" date="2022-06" db="EMBL/GenBank/DDBJ databases">
        <title>Sneathiella actinostolidae sp. nov., isolated from a sea anemonein the Western Pacific Ocean.</title>
        <authorList>
            <person name="Wei M.J."/>
        </authorList>
    </citation>
    <scope>NUCLEOTIDE SEQUENCE</scope>
    <source>
        <strain evidence="12">PHK-P5</strain>
    </source>
</reference>
<evidence type="ECO:0000256" key="7">
    <source>
        <dbReference type="ARBA" id="ARBA00023002"/>
    </source>
</evidence>
<dbReference type="InterPro" id="IPR006963">
    <property type="entry name" value="Mopterin_OxRdtase_4Fe-4S_dom"/>
</dbReference>
<evidence type="ECO:0000259" key="11">
    <source>
        <dbReference type="PROSITE" id="PS51669"/>
    </source>
</evidence>
<gene>
    <name evidence="12" type="ORF">NBZ79_03435</name>
</gene>
<keyword evidence="13" id="KW-1185">Reference proteome</keyword>
<dbReference type="EMBL" id="CP098747">
    <property type="protein sequence ID" value="USG62027.1"/>
    <property type="molecule type" value="Genomic_DNA"/>
</dbReference>
<dbReference type="Proteomes" id="UP001056291">
    <property type="component" value="Chromosome"/>
</dbReference>
<feature type="domain" description="4Fe-4S Mo/W bis-MGD-type" evidence="11">
    <location>
        <begin position="6"/>
        <end position="62"/>
    </location>
</feature>
<keyword evidence="4" id="KW-0004">4Fe-4S</keyword>
<sequence>MADTECSTVKTTCPYCGVGCGISVSKDTEAGFKISGDMAHPANKGLLCSKGAALADTLGRKGRLLAPEINRKSVEWETALNKIATGFQEIIDIYGPDAVAFYVSGQLLTEDYYVANKLMKGFIGAANIDTNSRLCMSSSVAGHKRAFGSDTVPGCYEDLELADLVVLTGSNAAWCHPVLYQRLVAAKTTRPNMKVIVIDPRQTATSDCADLHLPIKPGTDAVLFNGLLTHLKKQQKFDDHFTNKFCDGLDATVATAEATAPNVEFVANVCCLDAKDVLEFYAYFEKTEKAMTLYSQGINQSSSGTDKVNSILNCHLVTGRIGRPGMGPFSLTGQPNAMGGREVGGLANQLAAHMEIDNSDHRELVQKFWQSPTIACKPGLAAVDLFDAVYAGDVKAIWIMGTNPAVSMPNNSRVRQALKKCKMVVVSDCEQNTDTADFADVLLPALAWGEKDGTVTNSERRISRQRPFVPAPRNAKPDWWIISEVAKRLGHVSAFKYQSSAEIFREHALLSGHQNNATRDFDISSLSTLTQSEYDDLAPIQWPVTDEQPKGTARLLGTGAFFTPGKKAVLVPVSPQPPEHLPTPEYPLILNTGRIRDQWHTMTRTGKSGILSAHRPEPYAEIHPIDAKLSKIRDRELITLETLWGKMVARATISPYQKQGSIFVPIHWNDQYASNGLVDALVSPATDPISKQPEFKYTPVAIRRFATTWKAFVLSRTHINFCDKANAATYWVSARANNSWRYEIAGEQHYDNKSELVRNLFPKSIFDNSWLEFEDVARGNYRGAQIVDDQLIKCIFISNLSDLPARDWLQTLFSEPAISSENRACLLSGLPPKNQKDTGPLICACFGVGAKTIIDAIENKQLATTDQIGEALFAGTNCGSCLPEITSILSNTASA</sequence>
<comment type="similarity">
    <text evidence="3">Belongs to the prokaryotic molybdopterin-containing oxidoreductase family. NasA/NapA/NarB subfamily.</text>
</comment>
<dbReference type="PANTHER" id="PTHR43105:SF9">
    <property type="entry name" value="NADPH-FE(3+) OXIDOREDUCTASE SUBUNIT ALPHA"/>
    <property type="match status" value="1"/>
</dbReference>
<accession>A0ABY4W7Y0</accession>
<evidence type="ECO:0000313" key="13">
    <source>
        <dbReference type="Proteomes" id="UP001056291"/>
    </source>
</evidence>
<dbReference type="RefSeq" id="WP_251935556.1">
    <property type="nucleotide sequence ID" value="NZ_CP098747.1"/>
</dbReference>
<keyword evidence="7" id="KW-0560">Oxidoreductase</keyword>
<dbReference type="CDD" id="cd02754">
    <property type="entry name" value="MopB_Nitrate-R-NapA-like"/>
    <property type="match status" value="1"/>
</dbReference>
<keyword evidence="5" id="KW-0500">Molybdenum</keyword>
<name>A0ABY4W7Y0_9PROT</name>